<sequence>MKKRYISKIILLFFIGFFLQACVPSIPDRVQTGFEHLKSGEVSLAKEEFNKVLNLSYNPMKKALASEGLGWCYYLEQNFTLARFYFSQAKETYPTKKEILSGLALAQTQLGEFSSSVDIGLFLLSSADDVLVDYLPDTLYKEELLKVLVLAALISSSSYYEDFKALVSDADFLNKLGALEGGE</sequence>
<dbReference type="InterPro" id="IPR011990">
    <property type="entry name" value="TPR-like_helical_dom_sf"/>
</dbReference>
<evidence type="ECO:0000313" key="2">
    <source>
        <dbReference type="Proteomes" id="UP000077339"/>
    </source>
</evidence>
<dbReference type="PROSITE" id="PS51257">
    <property type="entry name" value="PROKAR_LIPOPROTEIN"/>
    <property type="match status" value="1"/>
</dbReference>
<comment type="caution">
    <text evidence="1">The sequence shown here is derived from an EMBL/GenBank/DDBJ whole genome shotgun (WGS) entry which is preliminary data.</text>
</comment>
<protein>
    <recommendedName>
        <fullName evidence="3">Tetratricopeptide repeat protein</fullName>
    </recommendedName>
</protein>
<dbReference type="RefSeq" id="WP_068346606.1">
    <property type="nucleotide sequence ID" value="NZ_JFHK01000004.1"/>
</dbReference>
<organism evidence="1 2">
    <name type="scientific">Kosmotoga arenicorallina S304</name>
    <dbReference type="NCBI Taxonomy" id="1453497"/>
    <lineage>
        <taxon>Bacteria</taxon>
        <taxon>Thermotogati</taxon>
        <taxon>Thermotogota</taxon>
        <taxon>Thermotogae</taxon>
        <taxon>Kosmotogales</taxon>
        <taxon>Kosmotogaceae</taxon>
        <taxon>Kosmotoga</taxon>
    </lineage>
</organism>
<dbReference type="STRING" id="1453497.AT15_08100"/>
<reference evidence="1 2" key="1">
    <citation type="submission" date="2014-02" db="EMBL/GenBank/DDBJ databases">
        <title>Kosmotoga genome sequencing.</title>
        <authorList>
            <person name="Pollo S.M."/>
            <person name="Charchuk R."/>
            <person name="Nesbo C.L."/>
        </authorList>
    </citation>
    <scope>NUCLEOTIDE SEQUENCE [LARGE SCALE GENOMIC DNA]</scope>
    <source>
        <strain evidence="1 2">S304</strain>
    </source>
</reference>
<dbReference type="PATRIC" id="fig|1453497.3.peg.1608"/>
<evidence type="ECO:0008006" key="3">
    <source>
        <dbReference type="Google" id="ProtNLM"/>
    </source>
</evidence>
<name>A0A176K2K2_9BACT</name>
<dbReference type="SUPFAM" id="SSF48452">
    <property type="entry name" value="TPR-like"/>
    <property type="match status" value="1"/>
</dbReference>
<proteinExistence type="predicted"/>
<keyword evidence="2" id="KW-1185">Reference proteome</keyword>
<dbReference type="AlphaFoldDB" id="A0A176K2K2"/>
<dbReference type="OrthoDB" id="9842343at2"/>
<accession>A0A176K2K2</accession>
<gene>
    <name evidence="1" type="ORF">AT15_08100</name>
</gene>
<dbReference type="Gene3D" id="1.25.40.10">
    <property type="entry name" value="Tetratricopeptide repeat domain"/>
    <property type="match status" value="1"/>
</dbReference>
<evidence type="ECO:0000313" key="1">
    <source>
        <dbReference type="EMBL" id="OAA31446.1"/>
    </source>
</evidence>
<dbReference type="Proteomes" id="UP000077339">
    <property type="component" value="Unassembled WGS sequence"/>
</dbReference>
<dbReference type="EMBL" id="JFHK01000004">
    <property type="protein sequence ID" value="OAA31446.1"/>
    <property type="molecule type" value="Genomic_DNA"/>
</dbReference>